<feature type="compositionally biased region" description="Basic and acidic residues" evidence="2">
    <location>
        <begin position="661"/>
        <end position="679"/>
    </location>
</feature>
<evidence type="ECO:0000313" key="4">
    <source>
        <dbReference type="EMBL" id="EDO46192.1"/>
    </source>
</evidence>
<feature type="compositionally biased region" description="Polar residues" evidence="2">
    <location>
        <begin position="215"/>
        <end position="227"/>
    </location>
</feature>
<feature type="compositionally biased region" description="Basic residues" evidence="2">
    <location>
        <begin position="340"/>
        <end position="352"/>
    </location>
</feature>
<feature type="region of interest" description="Disordered" evidence="2">
    <location>
        <begin position="591"/>
        <end position="627"/>
    </location>
</feature>
<evidence type="ECO:0000256" key="1">
    <source>
        <dbReference type="SAM" id="Coils"/>
    </source>
</evidence>
<dbReference type="InParanoid" id="A7RQN1"/>
<dbReference type="PANTHER" id="PTHR14421">
    <property type="entry name" value="SPERMATOGENESIS-ASSOCIATED PROTEIN 1"/>
    <property type="match status" value="1"/>
</dbReference>
<feature type="compositionally biased region" description="Polar residues" evidence="2">
    <location>
        <begin position="607"/>
        <end position="621"/>
    </location>
</feature>
<feature type="compositionally biased region" description="Basic residues" evidence="2">
    <location>
        <begin position="519"/>
        <end position="531"/>
    </location>
</feature>
<evidence type="ECO:0000259" key="3">
    <source>
        <dbReference type="Pfam" id="PF15743"/>
    </source>
</evidence>
<proteinExistence type="predicted"/>
<feature type="compositionally biased region" description="Basic and acidic residues" evidence="2">
    <location>
        <begin position="190"/>
        <end position="212"/>
    </location>
</feature>
<name>A7RQN1_NEMVE</name>
<feature type="compositionally biased region" description="Polar residues" evidence="2">
    <location>
        <begin position="158"/>
        <end position="167"/>
    </location>
</feature>
<feature type="region of interest" description="Disordered" evidence="2">
    <location>
        <begin position="296"/>
        <end position="573"/>
    </location>
</feature>
<dbReference type="AlphaFoldDB" id="A7RQN1"/>
<reference evidence="4 5" key="1">
    <citation type="journal article" date="2007" name="Science">
        <title>Sea anemone genome reveals ancestral eumetazoan gene repertoire and genomic organization.</title>
        <authorList>
            <person name="Putnam N.H."/>
            <person name="Srivastava M."/>
            <person name="Hellsten U."/>
            <person name="Dirks B."/>
            <person name="Chapman J."/>
            <person name="Salamov A."/>
            <person name="Terry A."/>
            <person name="Shapiro H."/>
            <person name="Lindquist E."/>
            <person name="Kapitonov V.V."/>
            <person name="Jurka J."/>
            <person name="Genikhovich G."/>
            <person name="Grigoriev I.V."/>
            <person name="Lucas S.M."/>
            <person name="Steele R.E."/>
            <person name="Finnerty J.R."/>
            <person name="Technau U."/>
            <person name="Martindale M.Q."/>
            <person name="Rokhsar D.S."/>
        </authorList>
    </citation>
    <scope>NUCLEOTIDE SEQUENCE [LARGE SCALE GENOMIC DNA]</scope>
    <source>
        <strain evidence="5">CH2 X CH6</strain>
    </source>
</reference>
<feature type="region of interest" description="Disordered" evidence="2">
    <location>
        <begin position="142"/>
        <end position="273"/>
    </location>
</feature>
<dbReference type="PhylomeDB" id="A7RQN1"/>
<feature type="coiled-coil region" evidence="1">
    <location>
        <begin position="682"/>
        <end position="737"/>
    </location>
</feature>
<dbReference type="KEGG" id="nve:5518246"/>
<keyword evidence="1" id="KW-0175">Coiled coil</keyword>
<dbReference type="OrthoDB" id="9901850at2759"/>
<gene>
    <name evidence="4" type="ORF">NEMVEDRAFT_v1g240003</name>
</gene>
<dbReference type="HOGENOM" id="CLU_367740_0_0_1"/>
<dbReference type="InterPro" id="IPR039062">
    <property type="entry name" value="SPAT1"/>
</dbReference>
<feature type="compositionally biased region" description="Basic and acidic residues" evidence="2">
    <location>
        <begin position="329"/>
        <end position="339"/>
    </location>
</feature>
<feature type="region of interest" description="Disordered" evidence="2">
    <location>
        <begin position="661"/>
        <end position="682"/>
    </location>
</feature>
<dbReference type="Pfam" id="PF15743">
    <property type="entry name" value="SPATA1_C"/>
    <property type="match status" value="1"/>
</dbReference>
<organism evidence="4 5">
    <name type="scientific">Nematostella vectensis</name>
    <name type="common">Starlet sea anemone</name>
    <dbReference type="NCBI Taxonomy" id="45351"/>
    <lineage>
        <taxon>Eukaryota</taxon>
        <taxon>Metazoa</taxon>
        <taxon>Cnidaria</taxon>
        <taxon>Anthozoa</taxon>
        <taxon>Hexacorallia</taxon>
        <taxon>Actiniaria</taxon>
        <taxon>Edwardsiidae</taxon>
        <taxon>Nematostella</taxon>
    </lineage>
</organism>
<feature type="compositionally biased region" description="Polar residues" evidence="2">
    <location>
        <begin position="435"/>
        <end position="450"/>
    </location>
</feature>
<feature type="compositionally biased region" description="Basic and acidic residues" evidence="2">
    <location>
        <begin position="591"/>
        <end position="602"/>
    </location>
</feature>
<dbReference type="EMBL" id="DS469529">
    <property type="protein sequence ID" value="EDO46192.1"/>
    <property type="molecule type" value="Genomic_DNA"/>
</dbReference>
<protein>
    <recommendedName>
        <fullName evidence="3">Spermatogenesis-associated protein 1 C-terminal domain-containing protein</fullName>
    </recommendedName>
</protein>
<feature type="compositionally biased region" description="Basic and acidic residues" evidence="2">
    <location>
        <begin position="466"/>
        <end position="518"/>
    </location>
</feature>
<dbReference type="InterPro" id="IPR031478">
    <property type="entry name" value="SPATA1_C"/>
</dbReference>
<sequence length="758" mass="84459">MSSVDSGRSQPSKVADLHIFVVPLDLWLDKYRTAFNNVALESVSAGFVRVLPDITLRNLRGCIEDQLGDDIVPEDFVFLRSVGRCMAVVKENQESLLKASDFLPPIAFSPEIFLLPGLHETHMRPASDANSVVIATQGHTTAGMSSTQPLHFPPISQPYGNPLSQPNYGMAPNNYDNINPQNIQQQGTFERQDTEESSGKLNRDTADRKNVHFSEAQQDGGYNSYNGSEGHRSSGENQDLGLSPRDIEYVKSKNQKNKAKTTGSDSSGSSSNIQTRMVKIVQPEVIQALAIPGADYTSPPTPIPSGRVIASPVPGLRREENNATKNRFKHEGDENEKERRGKKKGKKKRQSRSRSPSVERPPKELEQAQTDLGVMPEDDYVIPSIEDVEERSKFAQFPSPAKSTRSDYAHRASLSLGTGPGHDQGLCNWAANLLNELNDSFDDNPNSKRNSGPLADQGLGGMGNYSDKDKNGRDDEGIDNSQERDDGQGNKPDVTADKKDKTLDQDAKNASKNADAKNAKKTKKAATKKPAKKADDFEQPLKIPKVPVPPPLQMPDIGDAPLVKDTSSAKDRKQKVIEELRGELRRAKNERVDLEKQREQKVRRAKTLQTQTMQKRNQSKNIWKKKFFDEKRKTAPLEEQVNRLRYETEVQHQAMLSFLETKKDREGGAKGGSELDKTPSQKSNQLILLARLQNEVEDLRRKVEETKMMLASEMKLRDAAQNELKQLREDLLDKKINLTLTKSQKSLATLGNPENITA</sequence>
<feature type="compositionally biased region" description="Polar residues" evidence="2">
    <location>
        <begin position="174"/>
        <end position="189"/>
    </location>
</feature>
<evidence type="ECO:0000313" key="5">
    <source>
        <dbReference type="Proteomes" id="UP000001593"/>
    </source>
</evidence>
<dbReference type="eggNOG" id="ENOG502QT5V">
    <property type="taxonomic scope" value="Eukaryota"/>
</dbReference>
<dbReference type="Proteomes" id="UP000001593">
    <property type="component" value="Unassembled WGS sequence"/>
</dbReference>
<keyword evidence="5" id="KW-1185">Reference proteome</keyword>
<evidence type="ECO:0000256" key="2">
    <source>
        <dbReference type="SAM" id="MobiDB-lite"/>
    </source>
</evidence>
<feature type="domain" description="Spermatogenesis-associated protein 1 C-terminal" evidence="3">
    <location>
        <begin position="583"/>
        <end position="735"/>
    </location>
</feature>
<accession>A7RQN1</accession>
<dbReference type="PANTHER" id="PTHR14421:SF3">
    <property type="entry name" value="SPERMATOGENESIS-ASSOCIATED PROTEIN 1"/>
    <property type="match status" value="1"/>
</dbReference>